<proteinExistence type="predicted"/>
<feature type="domain" description="DUF6534" evidence="2">
    <location>
        <begin position="29"/>
        <end position="80"/>
    </location>
</feature>
<dbReference type="Pfam" id="PF20152">
    <property type="entry name" value="DUF6534"/>
    <property type="match status" value="1"/>
</dbReference>
<evidence type="ECO:0000313" key="3">
    <source>
        <dbReference type="EMBL" id="KIO09736.1"/>
    </source>
</evidence>
<keyword evidence="1" id="KW-1133">Transmembrane helix</keyword>
<accession>A0A0C3PLU9</accession>
<evidence type="ECO:0000313" key="4">
    <source>
        <dbReference type="Proteomes" id="UP000054217"/>
    </source>
</evidence>
<reference evidence="4" key="2">
    <citation type="submission" date="2015-01" db="EMBL/GenBank/DDBJ databases">
        <title>Evolutionary Origins and Diversification of the Mycorrhizal Mutualists.</title>
        <authorList>
            <consortium name="DOE Joint Genome Institute"/>
            <consortium name="Mycorrhizal Genomics Consortium"/>
            <person name="Kohler A."/>
            <person name="Kuo A."/>
            <person name="Nagy L.G."/>
            <person name="Floudas D."/>
            <person name="Copeland A."/>
            <person name="Barry K.W."/>
            <person name="Cichocki N."/>
            <person name="Veneault-Fourrey C."/>
            <person name="LaButti K."/>
            <person name="Lindquist E.A."/>
            <person name="Lipzen A."/>
            <person name="Lundell T."/>
            <person name="Morin E."/>
            <person name="Murat C."/>
            <person name="Riley R."/>
            <person name="Ohm R."/>
            <person name="Sun H."/>
            <person name="Tunlid A."/>
            <person name="Henrissat B."/>
            <person name="Grigoriev I.V."/>
            <person name="Hibbett D.S."/>
            <person name="Martin F."/>
        </authorList>
    </citation>
    <scope>NUCLEOTIDE SEQUENCE [LARGE SCALE GENOMIC DNA]</scope>
    <source>
        <strain evidence="4">Marx 270</strain>
    </source>
</reference>
<dbReference type="AlphaFoldDB" id="A0A0C3PLU9"/>
<dbReference type="InterPro" id="IPR045339">
    <property type="entry name" value="DUF6534"/>
</dbReference>
<gene>
    <name evidence="3" type="ORF">M404DRAFT_996593</name>
</gene>
<dbReference type="OrthoDB" id="2803252at2759"/>
<dbReference type="InParanoid" id="A0A0C3PLU9"/>
<dbReference type="STRING" id="870435.A0A0C3PLU9"/>
<evidence type="ECO:0000259" key="2">
    <source>
        <dbReference type="Pfam" id="PF20152"/>
    </source>
</evidence>
<keyword evidence="1" id="KW-0812">Transmembrane</keyword>
<dbReference type="HOGENOM" id="CLU_2498736_0_0_1"/>
<evidence type="ECO:0000256" key="1">
    <source>
        <dbReference type="SAM" id="Phobius"/>
    </source>
</evidence>
<dbReference type="Proteomes" id="UP000054217">
    <property type="component" value="Unassembled WGS sequence"/>
</dbReference>
<reference evidence="3 4" key="1">
    <citation type="submission" date="2014-04" db="EMBL/GenBank/DDBJ databases">
        <authorList>
            <consortium name="DOE Joint Genome Institute"/>
            <person name="Kuo A."/>
            <person name="Kohler A."/>
            <person name="Costa M.D."/>
            <person name="Nagy L.G."/>
            <person name="Floudas D."/>
            <person name="Copeland A."/>
            <person name="Barry K.W."/>
            <person name="Cichocki N."/>
            <person name="Veneault-Fourrey C."/>
            <person name="LaButti K."/>
            <person name="Lindquist E.A."/>
            <person name="Lipzen A."/>
            <person name="Lundell T."/>
            <person name="Morin E."/>
            <person name="Murat C."/>
            <person name="Sun H."/>
            <person name="Tunlid A."/>
            <person name="Henrissat B."/>
            <person name="Grigoriev I.V."/>
            <person name="Hibbett D.S."/>
            <person name="Martin F."/>
            <person name="Nordberg H.P."/>
            <person name="Cantor M.N."/>
            <person name="Hua S.X."/>
        </authorList>
    </citation>
    <scope>NUCLEOTIDE SEQUENCE [LARGE SCALE GENOMIC DNA]</scope>
    <source>
        <strain evidence="3 4">Marx 270</strain>
    </source>
</reference>
<feature type="transmembrane region" description="Helical" evidence="1">
    <location>
        <begin position="57"/>
        <end position="78"/>
    </location>
</feature>
<keyword evidence="1" id="KW-0472">Membrane</keyword>
<sequence length="86" mass="9391">MIVLLFLDASSSSSQNLYYSLSSFVATILPDVLITVSLCILLYEGGSYSVFPRTKRLLNTLIIYAVNRCLLILLVALAESVAVCIT</sequence>
<organism evidence="3 4">
    <name type="scientific">Pisolithus tinctorius Marx 270</name>
    <dbReference type="NCBI Taxonomy" id="870435"/>
    <lineage>
        <taxon>Eukaryota</taxon>
        <taxon>Fungi</taxon>
        <taxon>Dikarya</taxon>
        <taxon>Basidiomycota</taxon>
        <taxon>Agaricomycotina</taxon>
        <taxon>Agaricomycetes</taxon>
        <taxon>Agaricomycetidae</taxon>
        <taxon>Boletales</taxon>
        <taxon>Sclerodermatineae</taxon>
        <taxon>Pisolithaceae</taxon>
        <taxon>Pisolithus</taxon>
    </lineage>
</organism>
<feature type="transmembrane region" description="Helical" evidence="1">
    <location>
        <begin position="24"/>
        <end position="45"/>
    </location>
</feature>
<keyword evidence="4" id="KW-1185">Reference proteome</keyword>
<protein>
    <recommendedName>
        <fullName evidence="2">DUF6534 domain-containing protein</fullName>
    </recommendedName>
</protein>
<dbReference type="EMBL" id="KN831954">
    <property type="protein sequence ID" value="KIO09736.1"/>
    <property type="molecule type" value="Genomic_DNA"/>
</dbReference>
<name>A0A0C3PLU9_PISTI</name>